<feature type="compositionally biased region" description="Acidic residues" evidence="2">
    <location>
        <begin position="16"/>
        <end position="28"/>
    </location>
</feature>
<dbReference type="Gene3D" id="1.10.150.130">
    <property type="match status" value="1"/>
</dbReference>
<dbReference type="OrthoDB" id="2441478at2759"/>
<dbReference type="EMBL" id="CAJVQA010011885">
    <property type="protein sequence ID" value="CAG8711692.1"/>
    <property type="molecule type" value="Genomic_DNA"/>
</dbReference>
<sequence length="877" mass="101064">MSEHEMINRSTRQNLEYEEDSQASDEERDFTNDDSTTFMPTGEIEKLPTRIYKDNKLPTDTRQRLLQTFPRNTFIKFTPPPMDKELLKRMQKESKDTDKILQRVSYQTSSSLRPLDCAIKMLYQTKPNSENKQALEAWEYMELSLLSMCSLLLDSLSYISEQRQEQAIKCINPDHQTKTEVETLFADKLMELVIEDEASNQGQVIGVRAINTWGQVTGHVHKQIGTEMQIFIRAILQHSHTSRKDRGTTESVLYKVGRSNWRIMGIKNNKTGYEPVWIEPPLLKQQDLIQQNMSPQDRTKLDAENDYRNSSGCNLLHFKALFDTKANGESHPVIDLRELNSFVAHKHFKMKALFRFRFPQYTLCIYSIAFWANDKSSDIHKDTKTSNRNVESPGHHIDRLLRQHLNNGQVKKTSTRAYPKGLWETRIPGVHNKQEEITIRPIKNNGVFRLQHKLSRDDIHDTTKKGKGHPERMPEIKCNHRSNLSSKAVFESPAQGQELGDKTAGMKWTSMTFKRMQVGMRHSMEKTNSLWMIGRPAGSRPHKSVKINGSKESTREMGTYQESDSSGVKRQYDHSSIHQQAGRNSITSIEFTDRRNLDNLSVQTYRHDWMINKAVFNQIQQIWGPMDLDAFVNYKNYMTPAYISWKPDPKARIWANPPWILLPRVLNKVIREKLTIVIVFPRWPLAPWFPVLLSLLDDILRKLLNNPIVPGLSEKAIRLYEAAYDKGSTRTISSNIKKWISWCIEQKADPITCSLNNIIEFFNDQIEADREYNTIAGYRSAIIYNKNPPPPTDNEIVNLVPAFDKVPSDLTRIDASSMVLTAHGAMFSIKSPKEHKISLFHGGNKPASKKIYVGHYLELPEISPLAAVNALLMQTQN</sequence>
<dbReference type="AlphaFoldDB" id="A0A9N9HXY5"/>
<proteinExistence type="predicted"/>
<reference evidence="3" key="1">
    <citation type="submission" date="2021-06" db="EMBL/GenBank/DDBJ databases">
        <authorList>
            <person name="Kallberg Y."/>
            <person name="Tangrot J."/>
            <person name="Rosling A."/>
        </authorList>
    </citation>
    <scope>NUCLEOTIDE SEQUENCE</scope>
    <source>
        <strain evidence="3">FL966</strain>
    </source>
</reference>
<name>A0A9N9HXY5_9GLOM</name>
<protein>
    <submittedName>
        <fullName evidence="3">3236_t:CDS:1</fullName>
    </submittedName>
</protein>
<dbReference type="GO" id="GO:0003677">
    <property type="term" value="F:DNA binding"/>
    <property type="evidence" value="ECO:0007669"/>
    <property type="project" value="UniProtKB-KW"/>
</dbReference>
<feature type="region of interest" description="Disordered" evidence="2">
    <location>
        <begin position="1"/>
        <end position="41"/>
    </location>
</feature>
<dbReference type="SUPFAM" id="SSF47823">
    <property type="entry name" value="lambda integrase-like, N-terminal domain"/>
    <property type="match status" value="1"/>
</dbReference>
<evidence type="ECO:0000313" key="3">
    <source>
        <dbReference type="EMBL" id="CAG8711692.1"/>
    </source>
</evidence>
<evidence type="ECO:0000313" key="4">
    <source>
        <dbReference type="Proteomes" id="UP000789759"/>
    </source>
</evidence>
<gene>
    <name evidence="3" type="ORF">CPELLU_LOCUS12362</name>
</gene>
<comment type="caution">
    <text evidence="3">The sequence shown here is derived from an EMBL/GenBank/DDBJ whole genome shotgun (WGS) entry which is preliminary data.</text>
</comment>
<accession>A0A9N9HXY5</accession>
<dbReference type="InterPro" id="IPR010998">
    <property type="entry name" value="Integrase_recombinase_N"/>
</dbReference>
<feature type="region of interest" description="Disordered" evidence="2">
    <location>
        <begin position="533"/>
        <end position="581"/>
    </location>
</feature>
<evidence type="ECO:0000256" key="2">
    <source>
        <dbReference type="SAM" id="MobiDB-lite"/>
    </source>
</evidence>
<keyword evidence="1" id="KW-0238">DNA-binding</keyword>
<organism evidence="3 4">
    <name type="scientific">Cetraspora pellucida</name>
    <dbReference type="NCBI Taxonomy" id="1433469"/>
    <lineage>
        <taxon>Eukaryota</taxon>
        <taxon>Fungi</taxon>
        <taxon>Fungi incertae sedis</taxon>
        <taxon>Mucoromycota</taxon>
        <taxon>Glomeromycotina</taxon>
        <taxon>Glomeromycetes</taxon>
        <taxon>Diversisporales</taxon>
        <taxon>Gigasporaceae</taxon>
        <taxon>Cetraspora</taxon>
    </lineage>
</organism>
<evidence type="ECO:0000256" key="1">
    <source>
        <dbReference type="ARBA" id="ARBA00023125"/>
    </source>
</evidence>
<dbReference type="Proteomes" id="UP000789759">
    <property type="component" value="Unassembled WGS sequence"/>
</dbReference>
<keyword evidence="4" id="KW-1185">Reference proteome</keyword>